<name>A0A7W4Z614_9GAMM</name>
<dbReference type="InterPro" id="IPR013976">
    <property type="entry name" value="HDOD"/>
</dbReference>
<dbReference type="PANTHER" id="PTHR33525:SF3">
    <property type="entry name" value="RIBONUCLEASE Y"/>
    <property type="match status" value="1"/>
</dbReference>
<proteinExistence type="predicted"/>
<feature type="domain" description="HDOD" evidence="2">
    <location>
        <begin position="1"/>
        <end position="171"/>
    </location>
</feature>
<dbReference type="SUPFAM" id="SSF55073">
    <property type="entry name" value="Nucleotide cyclase"/>
    <property type="match status" value="1"/>
</dbReference>
<dbReference type="AlphaFoldDB" id="A0A7W4Z614"/>
<dbReference type="InterPro" id="IPR043128">
    <property type="entry name" value="Rev_trsase/Diguanyl_cyclase"/>
</dbReference>
<gene>
    <name evidence="3" type="ORF">FHR99_001968</name>
</gene>
<dbReference type="SMART" id="SM00267">
    <property type="entry name" value="GGDEF"/>
    <property type="match status" value="1"/>
</dbReference>
<dbReference type="EMBL" id="JACHWY010000002">
    <property type="protein sequence ID" value="MBB3047702.1"/>
    <property type="molecule type" value="Genomic_DNA"/>
</dbReference>
<reference evidence="3 4" key="1">
    <citation type="submission" date="2020-08" db="EMBL/GenBank/DDBJ databases">
        <title>Genomic Encyclopedia of Type Strains, Phase III (KMG-III): the genomes of soil and plant-associated and newly described type strains.</title>
        <authorList>
            <person name="Whitman W."/>
        </authorList>
    </citation>
    <scope>NUCLEOTIDE SEQUENCE [LARGE SCALE GENOMIC DNA]</scope>
    <source>
        <strain evidence="3 4">CECT 8654</strain>
    </source>
</reference>
<dbReference type="CDD" id="cd01949">
    <property type="entry name" value="GGDEF"/>
    <property type="match status" value="1"/>
</dbReference>
<dbReference type="InterPro" id="IPR000160">
    <property type="entry name" value="GGDEF_dom"/>
</dbReference>
<accession>A0A7W4Z614</accession>
<evidence type="ECO:0000259" key="2">
    <source>
        <dbReference type="PROSITE" id="PS51833"/>
    </source>
</evidence>
<feature type="domain" description="GGDEF" evidence="1">
    <location>
        <begin position="309"/>
        <end position="444"/>
    </location>
</feature>
<keyword evidence="4" id="KW-1185">Reference proteome</keyword>
<dbReference type="NCBIfam" id="TIGR00254">
    <property type="entry name" value="GGDEF"/>
    <property type="match status" value="1"/>
</dbReference>
<dbReference type="Pfam" id="PF00990">
    <property type="entry name" value="GGDEF"/>
    <property type="match status" value="1"/>
</dbReference>
<dbReference type="Gene3D" id="1.10.3210.10">
    <property type="entry name" value="Hypothetical protein af1432"/>
    <property type="match status" value="1"/>
</dbReference>
<dbReference type="PROSITE" id="PS51833">
    <property type="entry name" value="HDOD"/>
    <property type="match status" value="1"/>
</dbReference>
<dbReference type="Gene3D" id="3.30.70.270">
    <property type="match status" value="1"/>
</dbReference>
<dbReference type="PROSITE" id="PS50887">
    <property type="entry name" value="GGDEF"/>
    <property type="match status" value="1"/>
</dbReference>
<sequence>MAAIVSLDVSLASTVLRHANSPAYNLAGKVETVERAALVIGYEAVRTMALTLSISKAMAEQPGGSLNYTTFWQRSLLAAASARVLGQTVKENALDELFLAALLQDIGMLALDRVRPELYRTLDVPQTDHQGLCVFEKAVLNFDHARFGGALLQEWGMHNRTVKAILESHDDHANDVDHFAACVAASGVIADFFLQGGGSEAYARVSHELYRLFSIRDSQCMQVLLQASEAVRNNIGLYGEVMDAIGLVDVASSVSGTKESSSEFEEDEQDFERISRHHLLDSNLEAEGLMGRGAFEKSLKNSFYMLRGQPVSVAMVSINNLRALHGQYGDRVVALLLKVISRKLSDSLRVEDFVTRYGDTFAILLLGSTAENAVKVVERIVQQFEDARYAIADGSRVALLINGGVAGSSASLHFGSEQQLLNRAALALSYAQQAGDYSICEEIPEAQLMEIV</sequence>
<evidence type="ECO:0000313" key="4">
    <source>
        <dbReference type="Proteomes" id="UP000537130"/>
    </source>
</evidence>
<dbReference type="Pfam" id="PF08668">
    <property type="entry name" value="HDOD"/>
    <property type="match status" value="1"/>
</dbReference>
<dbReference type="InterPro" id="IPR029787">
    <property type="entry name" value="Nucleotide_cyclase"/>
</dbReference>
<evidence type="ECO:0000313" key="3">
    <source>
        <dbReference type="EMBL" id="MBB3047702.1"/>
    </source>
</evidence>
<dbReference type="Proteomes" id="UP000537130">
    <property type="component" value="Unassembled WGS sequence"/>
</dbReference>
<comment type="caution">
    <text evidence="3">The sequence shown here is derived from an EMBL/GenBank/DDBJ whole genome shotgun (WGS) entry which is preliminary data.</text>
</comment>
<dbReference type="PANTHER" id="PTHR33525">
    <property type="match status" value="1"/>
</dbReference>
<dbReference type="InterPro" id="IPR052340">
    <property type="entry name" value="RNase_Y/CdgJ"/>
</dbReference>
<protein>
    <submittedName>
        <fullName evidence="3">Diguanylate cyclase (GGDEF)-like protein</fullName>
    </submittedName>
</protein>
<evidence type="ECO:0000259" key="1">
    <source>
        <dbReference type="PROSITE" id="PS50887"/>
    </source>
</evidence>
<dbReference type="SUPFAM" id="SSF109604">
    <property type="entry name" value="HD-domain/PDEase-like"/>
    <property type="match status" value="1"/>
</dbReference>
<organism evidence="3 4">
    <name type="scientific">Litorivivens lipolytica</name>
    <dbReference type="NCBI Taxonomy" id="1524264"/>
    <lineage>
        <taxon>Bacteria</taxon>
        <taxon>Pseudomonadati</taxon>
        <taxon>Pseudomonadota</taxon>
        <taxon>Gammaproteobacteria</taxon>
        <taxon>Litorivivens</taxon>
    </lineage>
</organism>